<comment type="function">
    <text evidence="5">General factor that plays a role in the activation of archaeal genes transcribed by RNA polymerase. Binds specifically to the TATA box promoter element which lies close to the position of transcription initiation.</text>
</comment>
<feature type="repeat" description="2" evidence="5">
    <location>
        <begin position="99"/>
        <end position="175"/>
    </location>
</feature>
<keyword evidence="2 5" id="KW-0677">Repeat</keyword>
<keyword evidence="3 5" id="KW-0238">DNA-binding</keyword>
<dbReference type="PRINTS" id="PR00686">
    <property type="entry name" value="TIFACTORIID"/>
</dbReference>
<evidence type="ECO:0000256" key="2">
    <source>
        <dbReference type="ARBA" id="ARBA00022737"/>
    </source>
</evidence>
<reference evidence="6 7" key="1">
    <citation type="journal article" date="2016" name="Sci. Rep.">
        <title>Metabolic traits of an uncultured archaeal lineage -MSBL1- from brine pools of the Red Sea.</title>
        <authorList>
            <person name="Mwirichia R."/>
            <person name="Alam I."/>
            <person name="Rashid M."/>
            <person name="Vinu M."/>
            <person name="Ba-Alawi W."/>
            <person name="Anthony Kamau A."/>
            <person name="Kamanda Ngugi D."/>
            <person name="Goker M."/>
            <person name="Klenk H.P."/>
            <person name="Bajic V."/>
            <person name="Stingl U."/>
        </authorList>
    </citation>
    <scope>NUCLEOTIDE SEQUENCE [LARGE SCALE GENOMIC DNA]</scope>
    <source>
        <strain evidence="6">SCGC-AAA259D18</strain>
    </source>
</reference>
<sequence length="176" mass="19233">MANAEYKVNNVVMTVSYENVKFDLKRISSGLEGARYDPEVFPGVAYRASKPKASFLIFASGKANCVGANTVEGAEGATESLTEQLRDLGFGVGEPETEVQNMVASVDFHREFDLEDIARNFHHAEYNPEVFPGLVFRTEGTSVAFLLFVKGEGVCVGAKSEDEIERGIDRVAEALE</sequence>
<dbReference type="GO" id="GO:0003677">
    <property type="term" value="F:DNA binding"/>
    <property type="evidence" value="ECO:0007669"/>
    <property type="project" value="UniProtKB-KW"/>
</dbReference>
<dbReference type="Gene3D" id="3.30.310.10">
    <property type="entry name" value="TATA-Binding Protein"/>
    <property type="match status" value="2"/>
</dbReference>
<protein>
    <recommendedName>
        <fullName evidence="5">TATA-box-binding protein</fullName>
    </recommendedName>
    <alternativeName>
        <fullName evidence="5">Box A-binding protein</fullName>
        <shortName evidence="5">BAP</shortName>
    </alternativeName>
    <alternativeName>
        <fullName evidence="5">TATA sequence-binding protein</fullName>
        <shortName evidence="5">TBP</shortName>
    </alternativeName>
    <alternativeName>
        <fullName evidence="5">TATA-box factor</fullName>
    </alternativeName>
</protein>
<keyword evidence="5" id="KW-0805">Transcription regulation</keyword>
<organism evidence="6 7">
    <name type="scientific">candidate division MSBL1 archaeon SCGC-AAA259D18</name>
    <dbReference type="NCBI Taxonomy" id="1698262"/>
    <lineage>
        <taxon>Archaea</taxon>
        <taxon>Methanobacteriati</taxon>
        <taxon>Methanobacteriota</taxon>
        <taxon>candidate division MSBL1</taxon>
    </lineage>
</organism>
<dbReference type="SUPFAM" id="SSF55945">
    <property type="entry name" value="TATA-box binding protein-like"/>
    <property type="match status" value="2"/>
</dbReference>
<dbReference type="PANTHER" id="PTHR10126">
    <property type="entry name" value="TATA-BOX BINDING PROTEIN"/>
    <property type="match status" value="1"/>
</dbReference>
<proteinExistence type="inferred from homology"/>
<comment type="similarity">
    <text evidence="1 5">Belongs to the TBP family.</text>
</comment>
<dbReference type="GO" id="GO:0006352">
    <property type="term" value="P:DNA-templated transcription initiation"/>
    <property type="evidence" value="ECO:0007669"/>
    <property type="project" value="InterPro"/>
</dbReference>
<keyword evidence="7" id="KW-1185">Reference proteome</keyword>
<evidence type="ECO:0000256" key="3">
    <source>
        <dbReference type="ARBA" id="ARBA00023125"/>
    </source>
</evidence>
<evidence type="ECO:0000256" key="4">
    <source>
        <dbReference type="ARBA" id="ARBA00023163"/>
    </source>
</evidence>
<gene>
    <name evidence="5" type="primary">tbp</name>
    <name evidence="6" type="ORF">AKJ63_01065</name>
</gene>
<evidence type="ECO:0000313" key="7">
    <source>
        <dbReference type="Proteomes" id="UP000070195"/>
    </source>
</evidence>
<dbReference type="HAMAP" id="MF_00408">
    <property type="entry name" value="TATA_bind_prot_arch"/>
    <property type="match status" value="1"/>
</dbReference>
<dbReference type="EMBL" id="LHXM01000016">
    <property type="protein sequence ID" value="KXA91701.1"/>
    <property type="molecule type" value="Genomic_DNA"/>
</dbReference>
<dbReference type="AlphaFoldDB" id="A0A133UBY5"/>
<comment type="caution">
    <text evidence="6">The sequence shown here is derived from an EMBL/GenBank/DDBJ whole genome shotgun (WGS) entry which is preliminary data.</text>
</comment>
<dbReference type="Pfam" id="PF00352">
    <property type="entry name" value="TBP"/>
    <property type="match status" value="2"/>
</dbReference>
<dbReference type="InterPro" id="IPR000814">
    <property type="entry name" value="TBP"/>
</dbReference>
<accession>A0A133UBY5</accession>
<evidence type="ECO:0000256" key="5">
    <source>
        <dbReference type="HAMAP-Rule" id="MF_00408"/>
    </source>
</evidence>
<evidence type="ECO:0000313" key="6">
    <source>
        <dbReference type="EMBL" id="KXA91701.1"/>
    </source>
</evidence>
<name>A0A133UBY5_9EURY</name>
<keyword evidence="4 5" id="KW-0804">Transcription</keyword>
<dbReference type="InterPro" id="IPR012295">
    <property type="entry name" value="TBP_dom_sf"/>
</dbReference>
<evidence type="ECO:0000256" key="1">
    <source>
        <dbReference type="ARBA" id="ARBA00005560"/>
    </source>
</evidence>
<comment type="caution">
    <text evidence="5">Lacks conserved residue(s) required for the propagation of feature annotation.</text>
</comment>
<dbReference type="Proteomes" id="UP000070195">
    <property type="component" value="Unassembled WGS sequence"/>
</dbReference>
<dbReference type="GO" id="GO:0003700">
    <property type="term" value="F:DNA-binding transcription factor activity"/>
    <property type="evidence" value="ECO:0007669"/>
    <property type="project" value="UniProtKB-UniRule"/>
</dbReference>